<feature type="domain" description="Cas9 alpha-helical lobe" evidence="1">
    <location>
        <begin position="49"/>
        <end position="126"/>
    </location>
</feature>
<protein>
    <submittedName>
        <fullName evidence="2">Uncharacterized protein conserved in bacteria</fullName>
    </submittedName>
</protein>
<accession>A0A3S4VF19</accession>
<reference evidence="2 3" key="1">
    <citation type="submission" date="2018-12" db="EMBL/GenBank/DDBJ databases">
        <authorList>
            <consortium name="Pathogen Informatics"/>
        </authorList>
    </citation>
    <scope>NUCLEOTIDE SEQUENCE [LARGE SCALE GENOMIC DNA]</scope>
    <source>
        <strain evidence="2 3">NCTC8284</strain>
    </source>
</reference>
<dbReference type="Pfam" id="PF18470">
    <property type="entry name" value="Cas9_a"/>
    <property type="match status" value="1"/>
</dbReference>
<dbReference type="EMBL" id="LR134405">
    <property type="protein sequence ID" value="VEH67457.1"/>
    <property type="molecule type" value="Genomic_DNA"/>
</dbReference>
<dbReference type="Proteomes" id="UP000278733">
    <property type="component" value="Chromosome"/>
</dbReference>
<organism evidence="2 3">
    <name type="scientific">Rodentibacter pneumotropicus</name>
    <dbReference type="NCBI Taxonomy" id="758"/>
    <lineage>
        <taxon>Bacteria</taxon>
        <taxon>Pseudomonadati</taxon>
        <taxon>Pseudomonadota</taxon>
        <taxon>Gammaproteobacteria</taxon>
        <taxon>Pasteurellales</taxon>
        <taxon>Pasteurellaceae</taxon>
        <taxon>Rodentibacter</taxon>
    </lineage>
</organism>
<gene>
    <name evidence="2" type="ORF">NCTC8284_02643</name>
</gene>
<proteinExistence type="predicted"/>
<evidence type="ECO:0000313" key="3">
    <source>
        <dbReference type="Proteomes" id="UP000278733"/>
    </source>
</evidence>
<evidence type="ECO:0000313" key="2">
    <source>
        <dbReference type="EMBL" id="VEH67457.1"/>
    </source>
</evidence>
<dbReference type="AlphaFoldDB" id="A0A3S4VF19"/>
<evidence type="ECO:0000259" key="1">
    <source>
        <dbReference type="Pfam" id="PF18470"/>
    </source>
</evidence>
<dbReference type="KEGG" id="rpne:NCTC8284_02643"/>
<sequence length="139" mass="15888">MDLLAEMELLFQRQAELGNSYTSTTLLENLTALLMWQKPALAGDAILKMLGKCTFEPSEYKAAKNSYSAERFVWLTKLNNLRILENGTERALNDNERFALLEQPYEKSKLTYAQVRAMLALSDNAIFKGVRYLGEDKKQ</sequence>
<dbReference type="InterPro" id="IPR040619">
    <property type="entry name" value="Cas9_alpha-helical_lobe"/>
</dbReference>
<name>A0A3S4VF19_9PAST</name>